<feature type="transmembrane region" description="Helical" evidence="9">
    <location>
        <begin position="217"/>
        <end position="242"/>
    </location>
</feature>
<protein>
    <submittedName>
        <fullName evidence="11">EamA family transporter RarD</fullName>
    </submittedName>
</protein>
<feature type="transmembrane region" description="Helical" evidence="9">
    <location>
        <begin position="153"/>
        <end position="179"/>
    </location>
</feature>
<sequence length="324" mass="34858">MSTSATTTAVTRSAPPPSSGGGLAAFASYFLWGVLPIYWKQLDGQSPLELTLHRMVWTLAAVLLFQIVRGRAREVWAAWSDPANRRAHALNSALLAANWGIYVWAVANDHIIEASLGYFLVPLLNVLLGRLVFTEILTRWQGLAVGLAAGGVLWLVVLVGTVPWVALGLAGSWAGYGLVRKRSHASALNGLLLETSFATPFALVGLGWLAFRGEAMILHAGATTLGLTLGTGVISMVPLVLFGYGAKRLRFTTLGLLQYVAPTCQFLIGWLIYREAFSWERAGAFALIWLGLACYSFDTWQRSSAALTARAPSAGSPSGVRLQK</sequence>
<evidence type="ECO:0000313" key="11">
    <source>
        <dbReference type="EMBL" id="WRQ90034.1"/>
    </source>
</evidence>
<feature type="transmembrane region" description="Helical" evidence="9">
    <location>
        <begin position="20"/>
        <end position="39"/>
    </location>
</feature>
<evidence type="ECO:0000256" key="2">
    <source>
        <dbReference type="ARBA" id="ARBA00007362"/>
    </source>
</evidence>
<accession>A0ABZ1CER8</accession>
<comment type="subcellular location">
    <subcellularLocation>
        <location evidence="1">Cell membrane</location>
        <topology evidence="1">Multi-pass membrane protein</topology>
    </subcellularLocation>
</comment>
<organism evidence="11 12">
    <name type="scientific">Actomonas aquatica</name>
    <dbReference type="NCBI Taxonomy" id="2866162"/>
    <lineage>
        <taxon>Bacteria</taxon>
        <taxon>Pseudomonadati</taxon>
        <taxon>Verrucomicrobiota</taxon>
        <taxon>Opitutia</taxon>
        <taxon>Opitutales</taxon>
        <taxon>Opitutaceae</taxon>
        <taxon>Actomonas</taxon>
    </lineage>
</organism>
<gene>
    <name evidence="11" type="primary">rarD</name>
    <name evidence="11" type="ORF">K1X11_011500</name>
</gene>
<evidence type="ECO:0000256" key="7">
    <source>
        <dbReference type="ARBA" id="ARBA00023136"/>
    </source>
</evidence>
<dbReference type="PANTHER" id="PTHR22911">
    <property type="entry name" value="ACYL-MALONYL CONDENSING ENZYME-RELATED"/>
    <property type="match status" value="1"/>
</dbReference>
<evidence type="ECO:0000256" key="4">
    <source>
        <dbReference type="ARBA" id="ARBA00022475"/>
    </source>
</evidence>
<dbReference type="InterPro" id="IPR000620">
    <property type="entry name" value="EamA_dom"/>
</dbReference>
<keyword evidence="12" id="KW-1185">Reference proteome</keyword>
<feature type="compositionally biased region" description="Low complexity" evidence="8">
    <location>
        <begin position="1"/>
        <end position="13"/>
    </location>
</feature>
<dbReference type="RefSeq" id="WP_221032042.1">
    <property type="nucleotide sequence ID" value="NZ_CP139781.1"/>
</dbReference>
<evidence type="ECO:0000256" key="9">
    <source>
        <dbReference type="SAM" id="Phobius"/>
    </source>
</evidence>
<evidence type="ECO:0000256" key="8">
    <source>
        <dbReference type="SAM" id="MobiDB-lite"/>
    </source>
</evidence>
<evidence type="ECO:0000256" key="5">
    <source>
        <dbReference type="ARBA" id="ARBA00022692"/>
    </source>
</evidence>
<evidence type="ECO:0000256" key="3">
    <source>
        <dbReference type="ARBA" id="ARBA00022448"/>
    </source>
</evidence>
<keyword evidence="6 9" id="KW-1133">Transmembrane helix</keyword>
<dbReference type="NCBIfam" id="TIGR00688">
    <property type="entry name" value="rarD"/>
    <property type="match status" value="1"/>
</dbReference>
<dbReference type="InterPro" id="IPR037185">
    <property type="entry name" value="EmrE-like"/>
</dbReference>
<evidence type="ECO:0000259" key="10">
    <source>
        <dbReference type="Pfam" id="PF00892"/>
    </source>
</evidence>
<evidence type="ECO:0000256" key="1">
    <source>
        <dbReference type="ARBA" id="ARBA00004651"/>
    </source>
</evidence>
<feature type="domain" description="EamA" evidence="10">
    <location>
        <begin position="21"/>
        <end position="156"/>
    </location>
</feature>
<reference evidence="11 12" key="1">
    <citation type="submission" date="2021-08" db="EMBL/GenBank/DDBJ databases">
        <authorList>
            <person name="Zhang D."/>
            <person name="Zhang A."/>
            <person name="Wang L."/>
        </authorList>
    </citation>
    <scope>NUCLEOTIDE SEQUENCE [LARGE SCALE GENOMIC DNA]</scope>
    <source>
        <strain evidence="11 12">WL0086</strain>
    </source>
</reference>
<keyword evidence="3" id="KW-0813">Transport</keyword>
<keyword evidence="4" id="KW-1003">Cell membrane</keyword>
<dbReference type="Proteomes" id="UP000738431">
    <property type="component" value="Chromosome"/>
</dbReference>
<keyword evidence="7 9" id="KW-0472">Membrane</keyword>
<dbReference type="InterPro" id="IPR004626">
    <property type="entry name" value="RarD"/>
</dbReference>
<dbReference type="Pfam" id="PF00892">
    <property type="entry name" value="EamA"/>
    <property type="match status" value="1"/>
</dbReference>
<feature type="transmembrane region" description="Helical" evidence="9">
    <location>
        <begin position="88"/>
        <end position="107"/>
    </location>
</feature>
<feature type="transmembrane region" description="Helical" evidence="9">
    <location>
        <begin position="191"/>
        <end position="211"/>
    </location>
</feature>
<dbReference type="SUPFAM" id="SSF103481">
    <property type="entry name" value="Multidrug resistance efflux transporter EmrE"/>
    <property type="match status" value="2"/>
</dbReference>
<name>A0ABZ1CER8_9BACT</name>
<dbReference type="EMBL" id="CP139781">
    <property type="protein sequence ID" value="WRQ90034.1"/>
    <property type="molecule type" value="Genomic_DNA"/>
</dbReference>
<feature type="transmembrane region" description="Helical" evidence="9">
    <location>
        <begin position="114"/>
        <end position="133"/>
    </location>
</feature>
<evidence type="ECO:0000256" key="6">
    <source>
        <dbReference type="ARBA" id="ARBA00022989"/>
    </source>
</evidence>
<evidence type="ECO:0000313" key="12">
    <source>
        <dbReference type="Proteomes" id="UP000738431"/>
    </source>
</evidence>
<feature type="transmembrane region" description="Helical" evidence="9">
    <location>
        <begin position="51"/>
        <end position="68"/>
    </location>
</feature>
<feature type="region of interest" description="Disordered" evidence="8">
    <location>
        <begin position="1"/>
        <end position="20"/>
    </location>
</feature>
<reference evidence="11 12" key="2">
    <citation type="submission" date="2023-12" db="EMBL/GenBank/DDBJ databases">
        <title>Description of an unclassified Opitutus bacterium of Verrucomicrobiota.</title>
        <authorList>
            <person name="Zhang D.-F."/>
        </authorList>
    </citation>
    <scope>NUCLEOTIDE SEQUENCE [LARGE SCALE GENOMIC DNA]</scope>
    <source>
        <strain evidence="11 12">WL0086</strain>
    </source>
</reference>
<proteinExistence type="inferred from homology"/>
<dbReference type="PANTHER" id="PTHR22911:SF137">
    <property type="entry name" value="SOLUTE CARRIER FAMILY 35 MEMBER G2-RELATED"/>
    <property type="match status" value="1"/>
</dbReference>
<comment type="similarity">
    <text evidence="2">Belongs to the EamA transporter family.</text>
</comment>
<feature type="transmembrane region" description="Helical" evidence="9">
    <location>
        <begin position="254"/>
        <end position="273"/>
    </location>
</feature>
<keyword evidence="5 9" id="KW-0812">Transmembrane</keyword>